<dbReference type="EMBL" id="ML208615">
    <property type="protein sequence ID" value="TFK61978.1"/>
    <property type="molecule type" value="Genomic_DNA"/>
</dbReference>
<evidence type="ECO:0000313" key="1">
    <source>
        <dbReference type="EMBL" id="TFK61978.1"/>
    </source>
</evidence>
<protein>
    <submittedName>
        <fullName evidence="1">Uncharacterized protein</fullName>
    </submittedName>
</protein>
<accession>A0ACD3A8E9</accession>
<name>A0ACD3A8E9_9AGAR</name>
<reference evidence="1 2" key="1">
    <citation type="journal article" date="2019" name="Nat. Ecol. Evol.">
        <title>Megaphylogeny resolves global patterns of mushroom evolution.</title>
        <authorList>
            <person name="Varga T."/>
            <person name="Krizsan K."/>
            <person name="Foldi C."/>
            <person name="Dima B."/>
            <person name="Sanchez-Garcia M."/>
            <person name="Sanchez-Ramirez S."/>
            <person name="Szollosi G.J."/>
            <person name="Szarkandi J.G."/>
            <person name="Papp V."/>
            <person name="Albert L."/>
            <person name="Andreopoulos W."/>
            <person name="Angelini C."/>
            <person name="Antonin V."/>
            <person name="Barry K.W."/>
            <person name="Bougher N.L."/>
            <person name="Buchanan P."/>
            <person name="Buyck B."/>
            <person name="Bense V."/>
            <person name="Catcheside P."/>
            <person name="Chovatia M."/>
            <person name="Cooper J."/>
            <person name="Damon W."/>
            <person name="Desjardin D."/>
            <person name="Finy P."/>
            <person name="Geml J."/>
            <person name="Haridas S."/>
            <person name="Hughes K."/>
            <person name="Justo A."/>
            <person name="Karasinski D."/>
            <person name="Kautmanova I."/>
            <person name="Kiss B."/>
            <person name="Kocsube S."/>
            <person name="Kotiranta H."/>
            <person name="LaButti K.M."/>
            <person name="Lechner B.E."/>
            <person name="Liimatainen K."/>
            <person name="Lipzen A."/>
            <person name="Lukacs Z."/>
            <person name="Mihaltcheva S."/>
            <person name="Morgado L.N."/>
            <person name="Niskanen T."/>
            <person name="Noordeloos M.E."/>
            <person name="Ohm R.A."/>
            <person name="Ortiz-Santana B."/>
            <person name="Ovrebo C."/>
            <person name="Racz N."/>
            <person name="Riley R."/>
            <person name="Savchenko A."/>
            <person name="Shiryaev A."/>
            <person name="Soop K."/>
            <person name="Spirin V."/>
            <person name="Szebenyi C."/>
            <person name="Tomsovsky M."/>
            <person name="Tulloss R.E."/>
            <person name="Uehling J."/>
            <person name="Grigoriev I.V."/>
            <person name="Vagvolgyi C."/>
            <person name="Papp T."/>
            <person name="Martin F.M."/>
            <person name="Miettinen O."/>
            <person name="Hibbett D.S."/>
            <person name="Nagy L.G."/>
        </authorList>
    </citation>
    <scope>NUCLEOTIDE SEQUENCE [LARGE SCALE GENOMIC DNA]</scope>
    <source>
        <strain evidence="1 2">NL-1719</strain>
    </source>
</reference>
<dbReference type="Proteomes" id="UP000308600">
    <property type="component" value="Unassembled WGS sequence"/>
</dbReference>
<evidence type="ECO:0000313" key="2">
    <source>
        <dbReference type="Proteomes" id="UP000308600"/>
    </source>
</evidence>
<gene>
    <name evidence="1" type="ORF">BDN72DRAFT_804621</name>
</gene>
<sequence>MTWPDYIIAQLDHVDRSAIDGNTLNGFYNSILHYFFPSSERYQVHPHLHESTESLAFTVFYFTNKGRVPIFFIEVSYPTLNDNSLRVQADNQMRQRTLNFSDGTLPLPKIVGLSALGTRVATYEYSLEDHRFLPAQNSPDQEISDDRAPQERWDYDIIEPAGEAMFKGLVEGMKVLVHTHLE</sequence>
<proteinExistence type="predicted"/>
<keyword evidence="2" id="KW-1185">Reference proteome</keyword>
<organism evidence="1 2">
    <name type="scientific">Pluteus cervinus</name>
    <dbReference type="NCBI Taxonomy" id="181527"/>
    <lineage>
        <taxon>Eukaryota</taxon>
        <taxon>Fungi</taxon>
        <taxon>Dikarya</taxon>
        <taxon>Basidiomycota</taxon>
        <taxon>Agaricomycotina</taxon>
        <taxon>Agaricomycetes</taxon>
        <taxon>Agaricomycetidae</taxon>
        <taxon>Agaricales</taxon>
        <taxon>Pluteineae</taxon>
        <taxon>Pluteaceae</taxon>
        <taxon>Pluteus</taxon>
    </lineage>
</organism>